<evidence type="ECO:0000256" key="1">
    <source>
        <dbReference type="SAM" id="MobiDB-lite"/>
    </source>
</evidence>
<evidence type="ECO:0000313" key="3">
    <source>
        <dbReference type="Proteomes" id="UP001162030"/>
    </source>
</evidence>
<organism evidence="2 3">
    <name type="scientific">Methylocaldum szegediense</name>
    <dbReference type="NCBI Taxonomy" id="73780"/>
    <lineage>
        <taxon>Bacteria</taxon>
        <taxon>Pseudomonadati</taxon>
        <taxon>Pseudomonadota</taxon>
        <taxon>Gammaproteobacteria</taxon>
        <taxon>Methylococcales</taxon>
        <taxon>Methylococcaceae</taxon>
        <taxon>Methylocaldum</taxon>
    </lineage>
</organism>
<keyword evidence="3" id="KW-1185">Reference proteome</keyword>
<gene>
    <name evidence="2" type="ORF">MSZNOR_2121</name>
</gene>
<name>A0ABM9I230_9GAMM</name>
<protein>
    <submittedName>
        <fullName evidence="2">Uncharacterized protein</fullName>
    </submittedName>
</protein>
<accession>A0ABM9I230</accession>
<dbReference type="Proteomes" id="UP001162030">
    <property type="component" value="Chromosome"/>
</dbReference>
<dbReference type="EMBL" id="OX458333">
    <property type="protein sequence ID" value="CAI8829733.1"/>
    <property type="molecule type" value="Genomic_DNA"/>
</dbReference>
<proteinExistence type="predicted"/>
<feature type="region of interest" description="Disordered" evidence="1">
    <location>
        <begin position="165"/>
        <end position="195"/>
    </location>
</feature>
<sequence>MPGAIRWPSISRQASSRSEGADVLLLDTPAATLNADQAYDAQSYVVVSLALAGKSMVIPSNPPRKQRREDDRGVDQARHLIEHAYVIPRYRPPAVTRPRAMSLWQPVLSQQSCSIDERLWSIDRNLLIRPANTLLVFTGRRSGRRTPGPRSRDLLSRRGIQARISPADIYRPGEQSLSRSVRKSFDFPHSQRPLR</sequence>
<reference evidence="2 3" key="1">
    <citation type="submission" date="2023-03" db="EMBL/GenBank/DDBJ databases">
        <authorList>
            <person name="Pearce D."/>
        </authorList>
    </citation>
    <scope>NUCLEOTIDE SEQUENCE [LARGE SCALE GENOMIC DNA]</scope>
    <source>
        <strain evidence="2">Msz</strain>
    </source>
</reference>
<evidence type="ECO:0000313" key="2">
    <source>
        <dbReference type="EMBL" id="CAI8829733.1"/>
    </source>
</evidence>